<keyword evidence="12 13" id="KW-0464">Manganese</keyword>
<evidence type="ECO:0000256" key="11">
    <source>
        <dbReference type="ARBA" id="ARBA00023118"/>
    </source>
</evidence>
<dbReference type="PANTHER" id="PTHR36531">
    <property type="entry name" value="CRISPR-ASSOCIATED EXONUCLEASE CAS4"/>
    <property type="match status" value="1"/>
</dbReference>
<evidence type="ECO:0000256" key="13">
    <source>
        <dbReference type="RuleBase" id="RU365022"/>
    </source>
</evidence>
<evidence type="ECO:0000256" key="9">
    <source>
        <dbReference type="ARBA" id="ARBA00023004"/>
    </source>
</evidence>
<evidence type="ECO:0000259" key="14">
    <source>
        <dbReference type="Pfam" id="PF01930"/>
    </source>
</evidence>
<sequence length="189" mass="22400">MLITVTDIKQYIYCQRIIYFTYCMPLQRKKTYKMKFGKEQHQRSEELEPRRTLQRYGLEEGEKKFGVDLVSQRLGLRGKMDLLVVDDDNYIPIELKYSTRKPGLHHKYQLAAYCLLTEDKYQTSIRKGVIHLIPKKETFEVEITANLRRKVKQVIKEIKELISLEQMPAPVKAKGKCRDCEYRNFCGDV</sequence>
<dbReference type="GO" id="GO:0046872">
    <property type="term" value="F:metal ion binding"/>
    <property type="evidence" value="ECO:0007669"/>
    <property type="project" value="UniProtKB-KW"/>
</dbReference>
<keyword evidence="16" id="KW-1185">Reference proteome</keyword>
<name>L0K986_HALHC</name>
<dbReference type="EMBL" id="CP003359">
    <property type="protein sequence ID" value="AGB40914.1"/>
    <property type="molecule type" value="Genomic_DNA"/>
</dbReference>
<keyword evidence="6 13" id="KW-0479">Metal-binding</keyword>
<dbReference type="HOGENOM" id="CLU_102055_2_0_9"/>
<dbReference type="eggNOG" id="COG1468">
    <property type="taxonomic scope" value="Bacteria"/>
</dbReference>
<proteinExistence type="inferred from homology"/>
<dbReference type="STRING" id="748449.Halha_0953"/>
<evidence type="ECO:0000256" key="6">
    <source>
        <dbReference type="ARBA" id="ARBA00022723"/>
    </source>
</evidence>
<evidence type="ECO:0000256" key="3">
    <source>
        <dbReference type="ARBA" id="ARBA00012768"/>
    </source>
</evidence>
<dbReference type="InterPro" id="IPR011604">
    <property type="entry name" value="PDDEXK-like_dom_sf"/>
</dbReference>
<keyword evidence="10 13" id="KW-0411">Iron-sulfur</keyword>
<keyword evidence="11 13" id="KW-0051">Antiviral defense</keyword>
<evidence type="ECO:0000256" key="7">
    <source>
        <dbReference type="ARBA" id="ARBA00022801"/>
    </source>
</evidence>
<dbReference type="GO" id="GO:0004527">
    <property type="term" value="F:exonuclease activity"/>
    <property type="evidence" value="ECO:0007669"/>
    <property type="project" value="UniProtKB-KW"/>
</dbReference>
<reference evidence="16" key="1">
    <citation type="submission" date="2012-02" db="EMBL/GenBank/DDBJ databases">
        <title>The complete genome of Halobacteroides halobius DSM 5150.</title>
        <authorList>
            <person name="Lucas S."/>
            <person name="Copeland A."/>
            <person name="Lapidus A."/>
            <person name="Glavina del Rio T."/>
            <person name="Dalin E."/>
            <person name="Tice H."/>
            <person name="Bruce D."/>
            <person name="Goodwin L."/>
            <person name="Pitluck S."/>
            <person name="Peters L."/>
            <person name="Mikhailova N."/>
            <person name="Gu W."/>
            <person name="Kyrpides N."/>
            <person name="Mavromatis K."/>
            <person name="Ivanova N."/>
            <person name="Brettin T."/>
            <person name="Detter J.C."/>
            <person name="Han C."/>
            <person name="Larimer F."/>
            <person name="Land M."/>
            <person name="Hauser L."/>
            <person name="Markowitz V."/>
            <person name="Cheng J.-F."/>
            <person name="Hugenholtz P."/>
            <person name="Woyke T."/>
            <person name="Wu D."/>
            <person name="Tindall B."/>
            <person name="Pomrenke H."/>
            <person name="Brambilla E."/>
            <person name="Klenk H.-P."/>
            <person name="Eisen J.A."/>
        </authorList>
    </citation>
    <scope>NUCLEOTIDE SEQUENCE [LARGE SCALE GENOMIC DNA]</scope>
    <source>
        <strain evidence="16">ATCC 35273 / DSM 5150 / MD-1</strain>
    </source>
</reference>
<dbReference type="AlphaFoldDB" id="L0K986"/>
<comment type="function">
    <text evidence="13">CRISPR (clustered regularly interspaced short palindromic repeat) is an adaptive immune system that provides protection against mobile genetic elements (viruses, transposable elements and conjugative plasmids). CRISPR clusters contain sequences complementary to antecedent mobile elements and target invading nucleic acids. CRISPR clusters are transcribed and processed into CRISPR RNA (crRNA).</text>
</comment>
<dbReference type="PANTHER" id="PTHR36531:SF6">
    <property type="entry name" value="DNA REPLICATION ATP-DEPENDENT HELICASE_NUCLEASE DNA2"/>
    <property type="match status" value="1"/>
</dbReference>
<evidence type="ECO:0000256" key="4">
    <source>
        <dbReference type="ARBA" id="ARBA00020049"/>
    </source>
</evidence>
<evidence type="ECO:0000256" key="12">
    <source>
        <dbReference type="ARBA" id="ARBA00023211"/>
    </source>
</evidence>
<organism evidence="15 16">
    <name type="scientific">Halobacteroides halobius (strain ATCC 35273 / DSM 5150 / MD-1)</name>
    <dbReference type="NCBI Taxonomy" id="748449"/>
    <lineage>
        <taxon>Bacteria</taxon>
        <taxon>Bacillati</taxon>
        <taxon>Bacillota</taxon>
        <taxon>Clostridia</taxon>
        <taxon>Halanaerobiales</taxon>
        <taxon>Halobacteroidaceae</taxon>
        <taxon>Halobacteroides</taxon>
    </lineage>
</organism>
<keyword evidence="5 13" id="KW-0540">Nuclease</keyword>
<keyword evidence="8 13" id="KW-0269">Exonuclease</keyword>
<evidence type="ECO:0000256" key="10">
    <source>
        <dbReference type="ARBA" id="ARBA00023014"/>
    </source>
</evidence>
<dbReference type="Gene3D" id="3.90.320.10">
    <property type="match status" value="1"/>
</dbReference>
<evidence type="ECO:0000256" key="1">
    <source>
        <dbReference type="ARBA" id="ARBA00001966"/>
    </source>
</evidence>
<protein>
    <recommendedName>
        <fullName evidence="4 13">CRISPR-associated exonuclease Cas4</fullName>
        <ecNumber evidence="3 13">3.1.12.1</ecNumber>
    </recommendedName>
</protein>
<evidence type="ECO:0000313" key="15">
    <source>
        <dbReference type="EMBL" id="AGB40914.1"/>
    </source>
</evidence>
<keyword evidence="9 13" id="KW-0408">Iron</keyword>
<dbReference type="InterPro" id="IPR013343">
    <property type="entry name" value="CRISPR-assoc_prot_Cas4"/>
</dbReference>
<keyword evidence="7 13" id="KW-0378">Hydrolase</keyword>
<dbReference type="KEGG" id="hhl:Halha_0953"/>
<comment type="cofactor">
    <cofactor evidence="13">
        <name>Mg(2+)</name>
        <dbReference type="ChEBI" id="CHEBI:18420"/>
    </cofactor>
    <cofactor evidence="13">
        <name>Mn(2+)</name>
        <dbReference type="ChEBI" id="CHEBI:29035"/>
    </cofactor>
    <text evidence="13">Mg(2+) or Mn(2+) required for ssDNA cleavage activity.</text>
</comment>
<dbReference type="Pfam" id="PF01930">
    <property type="entry name" value="Cas_Cas4"/>
    <property type="match status" value="1"/>
</dbReference>
<dbReference type="NCBIfam" id="TIGR00372">
    <property type="entry name" value="cas4"/>
    <property type="match status" value="1"/>
</dbReference>
<dbReference type="Proteomes" id="UP000010880">
    <property type="component" value="Chromosome"/>
</dbReference>
<evidence type="ECO:0000256" key="5">
    <source>
        <dbReference type="ARBA" id="ARBA00022722"/>
    </source>
</evidence>
<dbReference type="InterPro" id="IPR051827">
    <property type="entry name" value="Cas4_exonuclease"/>
</dbReference>
<dbReference type="OrthoDB" id="9781776at2"/>
<evidence type="ECO:0000313" key="16">
    <source>
        <dbReference type="Proteomes" id="UP000010880"/>
    </source>
</evidence>
<comment type="cofactor">
    <cofactor evidence="1">
        <name>[4Fe-4S] cluster</name>
        <dbReference type="ChEBI" id="CHEBI:49883"/>
    </cofactor>
</comment>
<evidence type="ECO:0000256" key="2">
    <source>
        <dbReference type="ARBA" id="ARBA00009189"/>
    </source>
</evidence>
<dbReference type="EC" id="3.1.12.1" evidence="3 13"/>
<dbReference type="GO" id="GO:0051607">
    <property type="term" value="P:defense response to virus"/>
    <property type="evidence" value="ECO:0007669"/>
    <property type="project" value="UniProtKB-KW"/>
</dbReference>
<dbReference type="InterPro" id="IPR022765">
    <property type="entry name" value="Dna2/Cas4_DUF83"/>
</dbReference>
<evidence type="ECO:0000256" key="8">
    <source>
        <dbReference type="ARBA" id="ARBA00022839"/>
    </source>
</evidence>
<dbReference type="RefSeq" id="WP_015326639.1">
    <property type="nucleotide sequence ID" value="NC_019978.1"/>
</dbReference>
<comment type="cofactor">
    <cofactor evidence="13">
        <name>iron-sulfur cluster</name>
        <dbReference type="ChEBI" id="CHEBI:30408"/>
    </cofactor>
</comment>
<comment type="similarity">
    <text evidence="2 13">Belongs to the CRISPR-associated exonuclease Cas4 family.</text>
</comment>
<accession>L0K986</accession>
<feature type="domain" description="DUF83" evidence="14">
    <location>
        <begin position="4"/>
        <end position="186"/>
    </location>
</feature>
<gene>
    <name evidence="15" type="ordered locus">Halha_0953</name>
</gene>
<dbReference type="GO" id="GO:0051536">
    <property type="term" value="F:iron-sulfur cluster binding"/>
    <property type="evidence" value="ECO:0007669"/>
    <property type="project" value="UniProtKB-KW"/>
</dbReference>